<evidence type="ECO:0000313" key="1">
    <source>
        <dbReference type="EMBL" id="KNC79180.1"/>
    </source>
</evidence>
<reference evidence="1 2" key="1">
    <citation type="submission" date="2011-02" db="EMBL/GenBank/DDBJ databases">
        <title>The Genome Sequence of Sphaeroforma arctica JP610.</title>
        <authorList>
            <consortium name="The Broad Institute Genome Sequencing Platform"/>
            <person name="Russ C."/>
            <person name="Cuomo C."/>
            <person name="Young S.K."/>
            <person name="Zeng Q."/>
            <person name="Gargeya S."/>
            <person name="Alvarado L."/>
            <person name="Berlin A."/>
            <person name="Chapman S.B."/>
            <person name="Chen Z."/>
            <person name="Freedman E."/>
            <person name="Gellesch M."/>
            <person name="Goldberg J."/>
            <person name="Griggs A."/>
            <person name="Gujja S."/>
            <person name="Heilman E."/>
            <person name="Heiman D."/>
            <person name="Howarth C."/>
            <person name="Mehta T."/>
            <person name="Neiman D."/>
            <person name="Pearson M."/>
            <person name="Roberts A."/>
            <person name="Saif S."/>
            <person name="Shea T."/>
            <person name="Shenoy N."/>
            <person name="Sisk P."/>
            <person name="Stolte C."/>
            <person name="Sykes S."/>
            <person name="White J."/>
            <person name="Yandava C."/>
            <person name="Burger G."/>
            <person name="Gray M.W."/>
            <person name="Holland P.W.H."/>
            <person name="King N."/>
            <person name="Lang F.B.F."/>
            <person name="Roger A.J."/>
            <person name="Ruiz-Trillo I."/>
            <person name="Haas B."/>
            <person name="Nusbaum C."/>
            <person name="Birren B."/>
        </authorList>
    </citation>
    <scope>NUCLEOTIDE SEQUENCE [LARGE SCALE GENOMIC DNA]</scope>
    <source>
        <strain evidence="1 2">JP610</strain>
    </source>
</reference>
<keyword evidence="2" id="KW-1185">Reference proteome</keyword>
<accession>A0A0L0FQY8</accession>
<dbReference type="InterPro" id="IPR036575">
    <property type="entry name" value="TFIIS_cen_dom_sf"/>
</dbReference>
<proteinExistence type="predicted"/>
<gene>
    <name evidence="1" type="ORF">SARC_08415</name>
</gene>
<dbReference type="GO" id="GO:0006351">
    <property type="term" value="P:DNA-templated transcription"/>
    <property type="evidence" value="ECO:0007669"/>
    <property type="project" value="InterPro"/>
</dbReference>
<dbReference type="RefSeq" id="XP_014153082.1">
    <property type="nucleotide sequence ID" value="XM_014297607.1"/>
</dbReference>
<dbReference type="Proteomes" id="UP000054560">
    <property type="component" value="Unassembled WGS sequence"/>
</dbReference>
<dbReference type="AlphaFoldDB" id="A0A0L0FQY8"/>
<organism evidence="1 2">
    <name type="scientific">Sphaeroforma arctica JP610</name>
    <dbReference type="NCBI Taxonomy" id="667725"/>
    <lineage>
        <taxon>Eukaryota</taxon>
        <taxon>Ichthyosporea</taxon>
        <taxon>Ichthyophonida</taxon>
        <taxon>Sphaeroforma</taxon>
    </lineage>
</organism>
<name>A0A0L0FQY8_9EUKA</name>
<protein>
    <submittedName>
        <fullName evidence="1">Uncharacterized protein</fullName>
    </submittedName>
</protein>
<sequence length="87" mass="9824">MNVLRDGVVTALSSTWPHARDREVKARAIRSGIKNPGNVLHRKLYYGEISPGQLVSMFADELDPIATDDRQRLEGENWRQNIPIPVS</sequence>
<evidence type="ECO:0000313" key="2">
    <source>
        <dbReference type="Proteomes" id="UP000054560"/>
    </source>
</evidence>
<dbReference type="SUPFAM" id="SSF46942">
    <property type="entry name" value="Elongation factor TFIIS domain 2"/>
    <property type="match status" value="1"/>
</dbReference>
<dbReference type="GeneID" id="25908919"/>
<dbReference type="EMBL" id="KQ242351">
    <property type="protein sequence ID" value="KNC79180.1"/>
    <property type="molecule type" value="Genomic_DNA"/>
</dbReference>